<evidence type="ECO:0000313" key="5">
    <source>
        <dbReference type="Proteomes" id="UP001209878"/>
    </source>
</evidence>
<evidence type="ECO:0000256" key="2">
    <source>
        <dbReference type="ARBA" id="ARBA00022966"/>
    </source>
</evidence>
<evidence type="ECO:0000313" key="4">
    <source>
        <dbReference type="EMBL" id="KAK2182225.1"/>
    </source>
</evidence>
<evidence type="ECO:0000259" key="3">
    <source>
        <dbReference type="Pfam" id="PF07703"/>
    </source>
</evidence>
<protein>
    <recommendedName>
        <fullName evidence="3">Alpha-2-macroglobulin bait region domain-containing protein</fullName>
    </recommendedName>
</protein>
<accession>A0AAD9L3N7</accession>
<organism evidence="4 5">
    <name type="scientific">Ridgeia piscesae</name>
    <name type="common">Tubeworm</name>
    <dbReference type="NCBI Taxonomy" id="27915"/>
    <lineage>
        <taxon>Eukaryota</taxon>
        <taxon>Metazoa</taxon>
        <taxon>Spiralia</taxon>
        <taxon>Lophotrochozoa</taxon>
        <taxon>Annelida</taxon>
        <taxon>Polychaeta</taxon>
        <taxon>Sedentaria</taxon>
        <taxon>Canalipalpata</taxon>
        <taxon>Sabellida</taxon>
        <taxon>Siboglinidae</taxon>
        <taxon>Ridgeia</taxon>
    </lineage>
</organism>
<reference evidence="4" key="1">
    <citation type="journal article" date="2023" name="Mol. Biol. Evol.">
        <title>Third-Generation Sequencing Reveals the Adaptive Role of the Epigenome in Three Deep-Sea Polychaetes.</title>
        <authorList>
            <person name="Perez M."/>
            <person name="Aroh O."/>
            <person name="Sun Y."/>
            <person name="Lan Y."/>
            <person name="Juniper S.K."/>
            <person name="Young C.R."/>
            <person name="Angers B."/>
            <person name="Qian P.Y."/>
        </authorList>
    </citation>
    <scope>NUCLEOTIDE SEQUENCE</scope>
    <source>
        <strain evidence="4">R07B-5</strain>
    </source>
</reference>
<keyword evidence="2" id="KW-0882">Thioester bond</keyword>
<comment type="caution">
    <text evidence="4">The sequence shown here is derived from an EMBL/GenBank/DDBJ whole genome shotgun (WGS) entry which is preliminary data.</text>
</comment>
<dbReference type="InterPro" id="IPR011625">
    <property type="entry name" value="A2M_N_BRD"/>
</dbReference>
<dbReference type="PANTHER" id="PTHR11412">
    <property type="entry name" value="MACROGLOBULIN / COMPLEMENT"/>
    <property type="match status" value="1"/>
</dbReference>
<dbReference type="Gene3D" id="6.20.50.160">
    <property type="match status" value="1"/>
</dbReference>
<name>A0AAD9L3N7_RIDPI</name>
<keyword evidence="1" id="KW-0732">Signal</keyword>
<dbReference type="InterPro" id="IPR050473">
    <property type="entry name" value="A2M/Complement_sys"/>
</dbReference>
<proteinExistence type="predicted"/>
<gene>
    <name evidence="4" type="ORF">NP493_362g01068</name>
</gene>
<dbReference type="AlphaFoldDB" id="A0AAD9L3N7"/>
<sequence>MTDKNEVITDSLDFNVEGLFSNEVSLSFDKNKTKPGESLNLKVTADPASYVGLLAVDQSVLLLKGGNDITQKDVSIVGFSQIVFNTHDIYIVFF</sequence>
<dbReference type="Pfam" id="PF07703">
    <property type="entry name" value="A2M_BRD"/>
    <property type="match status" value="1"/>
</dbReference>
<keyword evidence="5" id="KW-1185">Reference proteome</keyword>
<dbReference type="PANTHER" id="PTHR11412:SF136">
    <property type="entry name" value="CD109 ANTIGEN"/>
    <property type="match status" value="1"/>
</dbReference>
<feature type="domain" description="Alpha-2-macroglobulin bait region" evidence="3">
    <location>
        <begin position="3"/>
        <end position="63"/>
    </location>
</feature>
<evidence type="ECO:0000256" key="1">
    <source>
        <dbReference type="ARBA" id="ARBA00022729"/>
    </source>
</evidence>
<dbReference type="EMBL" id="JAODUO010000361">
    <property type="protein sequence ID" value="KAK2182225.1"/>
    <property type="molecule type" value="Genomic_DNA"/>
</dbReference>
<dbReference type="Proteomes" id="UP001209878">
    <property type="component" value="Unassembled WGS sequence"/>
</dbReference>